<dbReference type="OrthoDB" id="9802426at2"/>
<dbReference type="Pfam" id="PF00486">
    <property type="entry name" value="Trans_reg_C"/>
    <property type="match status" value="1"/>
</dbReference>
<reference evidence="6 7" key="1">
    <citation type="submission" date="2019-07" db="EMBL/GenBank/DDBJ databases">
        <title>Whole genome shotgun sequence of Reyranella soli NBRC 108950.</title>
        <authorList>
            <person name="Hosoyama A."/>
            <person name="Uohara A."/>
            <person name="Ohji S."/>
            <person name="Ichikawa N."/>
        </authorList>
    </citation>
    <scope>NUCLEOTIDE SEQUENCE [LARGE SCALE GENOMIC DNA]</scope>
    <source>
        <strain evidence="6 7">NBRC 108950</strain>
    </source>
</reference>
<dbReference type="SMART" id="SM00448">
    <property type="entry name" value="REC"/>
    <property type="match status" value="1"/>
</dbReference>
<evidence type="ECO:0000256" key="3">
    <source>
        <dbReference type="PROSITE-ProRule" id="PRU01091"/>
    </source>
</evidence>
<feature type="modified residue" description="4-aspartylphosphate" evidence="2">
    <location>
        <position position="51"/>
    </location>
</feature>
<dbReference type="Gene3D" id="6.10.250.690">
    <property type="match status" value="1"/>
</dbReference>
<dbReference type="InterPro" id="IPR001789">
    <property type="entry name" value="Sig_transdc_resp-reg_receiver"/>
</dbReference>
<dbReference type="InterPro" id="IPR036388">
    <property type="entry name" value="WH-like_DNA-bd_sf"/>
</dbReference>
<dbReference type="CDD" id="cd00383">
    <property type="entry name" value="trans_reg_C"/>
    <property type="match status" value="1"/>
</dbReference>
<dbReference type="RefSeq" id="WP_147154733.1">
    <property type="nucleotide sequence ID" value="NZ_BKAJ01000127.1"/>
</dbReference>
<dbReference type="GO" id="GO:0000156">
    <property type="term" value="F:phosphorelay response regulator activity"/>
    <property type="evidence" value="ECO:0007669"/>
    <property type="project" value="TreeGrafter"/>
</dbReference>
<dbReference type="SUPFAM" id="SSF46894">
    <property type="entry name" value="C-terminal effector domain of the bipartite response regulators"/>
    <property type="match status" value="1"/>
</dbReference>
<evidence type="ECO:0000259" key="4">
    <source>
        <dbReference type="PROSITE" id="PS50110"/>
    </source>
</evidence>
<dbReference type="GO" id="GO:0005829">
    <property type="term" value="C:cytosol"/>
    <property type="evidence" value="ECO:0007669"/>
    <property type="project" value="TreeGrafter"/>
</dbReference>
<dbReference type="InterPro" id="IPR039420">
    <property type="entry name" value="WalR-like"/>
</dbReference>
<feature type="domain" description="Response regulatory" evidence="4">
    <location>
        <begin position="2"/>
        <end position="116"/>
    </location>
</feature>
<comment type="caution">
    <text evidence="6">The sequence shown here is derived from an EMBL/GenBank/DDBJ whole genome shotgun (WGS) entry which is preliminary data.</text>
</comment>
<dbReference type="GO" id="GO:0000976">
    <property type="term" value="F:transcription cis-regulatory region binding"/>
    <property type="evidence" value="ECO:0007669"/>
    <property type="project" value="TreeGrafter"/>
</dbReference>
<name>A0A512NKA1_9HYPH</name>
<dbReference type="GO" id="GO:0006355">
    <property type="term" value="P:regulation of DNA-templated transcription"/>
    <property type="evidence" value="ECO:0007669"/>
    <property type="project" value="InterPro"/>
</dbReference>
<dbReference type="AlphaFoldDB" id="A0A512NKA1"/>
<dbReference type="InterPro" id="IPR011006">
    <property type="entry name" value="CheY-like_superfamily"/>
</dbReference>
<organism evidence="6 7">
    <name type="scientific">Reyranella soli</name>
    <dbReference type="NCBI Taxonomy" id="1230389"/>
    <lineage>
        <taxon>Bacteria</taxon>
        <taxon>Pseudomonadati</taxon>
        <taxon>Pseudomonadota</taxon>
        <taxon>Alphaproteobacteria</taxon>
        <taxon>Hyphomicrobiales</taxon>
        <taxon>Reyranellaceae</taxon>
        <taxon>Reyranella</taxon>
    </lineage>
</organism>
<evidence type="ECO:0000256" key="2">
    <source>
        <dbReference type="PROSITE-ProRule" id="PRU00169"/>
    </source>
</evidence>
<dbReference type="PANTHER" id="PTHR48111">
    <property type="entry name" value="REGULATOR OF RPOS"/>
    <property type="match status" value="1"/>
</dbReference>
<dbReference type="InterPro" id="IPR016032">
    <property type="entry name" value="Sig_transdc_resp-reg_C-effctor"/>
</dbReference>
<dbReference type="PROSITE" id="PS50110">
    <property type="entry name" value="RESPONSE_REGULATORY"/>
    <property type="match status" value="1"/>
</dbReference>
<evidence type="ECO:0000259" key="5">
    <source>
        <dbReference type="PROSITE" id="PS51755"/>
    </source>
</evidence>
<dbReference type="EMBL" id="BKAJ01000127">
    <property type="protein sequence ID" value="GEP59366.1"/>
    <property type="molecule type" value="Genomic_DNA"/>
</dbReference>
<keyword evidence="7" id="KW-1185">Reference proteome</keyword>
<dbReference type="PANTHER" id="PTHR48111:SF36">
    <property type="entry name" value="TRANSCRIPTIONAL REGULATORY PROTEIN CUTR"/>
    <property type="match status" value="1"/>
</dbReference>
<sequence length="230" mass="25050">MRVLLVEDSIELVALLKKGLAQGGFSADSVRTAADAAHALATMRYAAMVLDRGLPDEDGLNLLRDMRRRGDSTPVLVLTARDGVTDRVAGLREGADDYMAKPFAMEELIARLQALLRRSDNLLGRRLTFGNVALDTEGRQVIINGVVRAFPARETAVLEILLRRSGNVAPKRLFEDHLFGLSGDVGSNAVEVYVHRLRKMLADNGATVKIHTVRGVGYLMAEEKTGITNG</sequence>
<dbReference type="Pfam" id="PF00072">
    <property type="entry name" value="Response_reg"/>
    <property type="match status" value="1"/>
</dbReference>
<dbReference type="Gene3D" id="3.40.50.2300">
    <property type="match status" value="1"/>
</dbReference>
<evidence type="ECO:0000313" key="7">
    <source>
        <dbReference type="Proteomes" id="UP000321058"/>
    </source>
</evidence>
<keyword evidence="1 3" id="KW-0238">DNA-binding</keyword>
<protein>
    <submittedName>
        <fullName evidence="6">DNA-binding response regulator</fullName>
    </submittedName>
</protein>
<gene>
    <name evidence="6" type="ORF">RSO01_65320</name>
</gene>
<dbReference type="Proteomes" id="UP000321058">
    <property type="component" value="Unassembled WGS sequence"/>
</dbReference>
<feature type="domain" description="OmpR/PhoB-type" evidence="5">
    <location>
        <begin position="124"/>
        <end position="222"/>
    </location>
</feature>
<accession>A0A512NKA1</accession>
<dbReference type="Gene3D" id="1.10.10.10">
    <property type="entry name" value="Winged helix-like DNA-binding domain superfamily/Winged helix DNA-binding domain"/>
    <property type="match status" value="1"/>
</dbReference>
<keyword evidence="2" id="KW-0597">Phosphoprotein</keyword>
<dbReference type="InterPro" id="IPR001867">
    <property type="entry name" value="OmpR/PhoB-type_DNA-bd"/>
</dbReference>
<evidence type="ECO:0000313" key="6">
    <source>
        <dbReference type="EMBL" id="GEP59366.1"/>
    </source>
</evidence>
<dbReference type="GO" id="GO:0032993">
    <property type="term" value="C:protein-DNA complex"/>
    <property type="evidence" value="ECO:0007669"/>
    <property type="project" value="TreeGrafter"/>
</dbReference>
<evidence type="ECO:0000256" key="1">
    <source>
        <dbReference type="ARBA" id="ARBA00023125"/>
    </source>
</evidence>
<proteinExistence type="predicted"/>
<dbReference type="SMART" id="SM00862">
    <property type="entry name" value="Trans_reg_C"/>
    <property type="match status" value="1"/>
</dbReference>
<dbReference type="SUPFAM" id="SSF52172">
    <property type="entry name" value="CheY-like"/>
    <property type="match status" value="1"/>
</dbReference>
<dbReference type="PROSITE" id="PS51755">
    <property type="entry name" value="OMPR_PHOB"/>
    <property type="match status" value="1"/>
</dbReference>
<feature type="DNA-binding region" description="OmpR/PhoB-type" evidence="3">
    <location>
        <begin position="124"/>
        <end position="222"/>
    </location>
</feature>